<evidence type="ECO:0000313" key="4">
    <source>
        <dbReference type="Proteomes" id="UP001608902"/>
    </source>
</evidence>
<feature type="domain" description="Caspase family p10" evidence="2">
    <location>
        <begin position="37"/>
        <end position="126"/>
    </location>
</feature>
<dbReference type="InterPro" id="IPR052039">
    <property type="entry name" value="Caspase-related_regulators"/>
</dbReference>
<gene>
    <name evidence="3" type="ORF">AB6A40_005131</name>
</gene>
<reference evidence="3 4" key="1">
    <citation type="submission" date="2024-08" db="EMBL/GenBank/DDBJ databases">
        <title>Gnathostoma spinigerum genome.</title>
        <authorList>
            <person name="Gonzalez-Bertolin B."/>
            <person name="Monzon S."/>
            <person name="Zaballos A."/>
            <person name="Jimenez P."/>
            <person name="Dekumyoy P."/>
            <person name="Varona S."/>
            <person name="Cuesta I."/>
            <person name="Sumanam S."/>
            <person name="Adisakwattana P."/>
            <person name="Gasser R.B."/>
            <person name="Hernandez-Gonzalez A."/>
            <person name="Young N.D."/>
            <person name="Perteguer M.J."/>
        </authorList>
    </citation>
    <scope>NUCLEOTIDE SEQUENCE [LARGE SCALE GENOMIC DNA]</scope>
    <source>
        <strain evidence="3">AL3</strain>
        <tissue evidence="3">Liver</tissue>
    </source>
</reference>
<dbReference type="PROSITE" id="PS50207">
    <property type="entry name" value="CASPASE_P10"/>
    <property type="match status" value="1"/>
</dbReference>
<dbReference type="Pfam" id="PF00656">
    <property type="entry name" value="Peptidase_C14"/>
    <property type="match status" value="1"/>
</dbReference>
<dbReference type="InterPro" id="IPR029030">
    <property type="entry name" value="Caspase-like_dom_sf"/>
</dbReference>
<proteinExistence type="inferred from homology"/>
<dbReference type="PANTHER" id="PTHR22576:SF41">
    <property type="entry name" value="CASPASE 14, APOPTOSIS-RELATED CYSTEINE PEPTIDASE"/>
    <property type="match status" value="1"/>
</dbReference>
<dbReference type="InterPro" id="IPR011600">
    <property type="entry name" value="Pept_C14_caspase"/>
</dbReference>
<dbReference type="Proteomes" id="UP001608902">
    <property type="component" value="Unassembled WGS sequence"/>
</dbReference>
<dbReference type="Gene3D" id="3.30.70.1470">
    <property type="entry name" value="Caspase-like"/>
    <property type="match status" value="1"/>
</dbReference>
<dbReference type="InterPro" id="IPR002138">
    <property type="entry name" value="Pept_C14_p10"/>
</dbReference>
<sequence length="131" mass="15044">MYDRGYQCGDSTDGIFDNFFSRQQSQRKVFTRSEAVRGYKSPLEADVLVSYATAPGYVSWRNSMKGSWFIQSICEVFAKFSAKDDILTMLTLVNKKVAESYESSSGAYKQIPDHSSRLRRQFYFFPGISKH</sequence>
<name>A0ABD6EP19_9BILA</name>
<dbReference type="AlphaFoldDB" id="A0ABD6EP19"/>
<dbReference type="SUPFAM" id="SSF52129">
    <property type="entry name" value="Caspase-like"/>
    <property type="match status" value="1"/>
</dbReference>
<comment type="caution">
    <text evidence="3">The sequence shown here is derived from an EMBL/GenBank/DDBJ whole genome shotgun (WGS) entry which is preliminary data.</text>
</comment>
<evidence type="ECO:0000256" key="1">
    <source>
        <dbReference type="ARBA" id="ARBA00010134"/>
    </source>
</evidence>
<dbReference type="EMBL" id="JBGFUD010003190">
    <property type="protein sequence ID" value="MFH4978422.1"/>
    <property type="molecule type" value="Genomic_DNA"/>
</dbReference>
<keyword evidence="4" id="KW-1185">Reference proteome</keyword>
<evidence type="ECO:0000313" key="3">
    <source>
        <dbReference type="EMBL" id="MFH4978422.1"/>
    </source>
</evidence>
<comment type="similarity">
    <text evidence="1">Belongs to the peptidase C14A family.</text>
</comment>
<evidence type="ECO:0000259" key="2">
    <source>
        <dbReference type="PROSITE" id="PS50207"/>
    </source>
</evidence>
<protein>
    <recommendedName>
        <fullName evidence="2">Caspase family p10 domain-containing protein</fullName>
    </recommendedName>
</protein>
<dbReference type="PRINTS" id="PR00376">
    <property type="entry name" value="IL1BCENZYME"/>
</dbReference>
<dbReference type="SMART" id="SM00115">
    <property type="entry name" value="CASc"/>
    <property type="match status" value="1"/>
</dbReference>
<dbReference type="InterPro" id="IPR015917">
    <property type="entry name" value="Pept_C14A"/>
</dbReference>
<accession>A0ABD6EP19</accession>
<organism evidence="3 4">
    <name type="scientific">Gnathostoma spinigerum</name>
    <dbReference type="NCBI Taxonomy" id="75299"/>
    <lineage>
        <taxon>Eukaryota</taxon>
        <taxon>Metazoa</taxon>
        <taxon>Ecdysozoa</taxon>
        <taxon>Nematoda</taxon>
        <taxon>Chromadorea</taxon>
        <taxon>Rhabditida</taxon>
        <taxon>Spirurina</taxon>
        <taxon>Gnathostomatomorpha</taxon>
        <taxon>Gnathostomatoidea</taxon>
        <taxon>Gnathostomatidae</taxon>
        <taxon>Gnathostoma</taxon>
    </lineage>
</organism>
<dbReference type="PANTHER" id="PTHR22576">
    <property type="entry name" value="MUCOSA ASSOCIATED LYMPHOID TISSUE LYMPHOMA TRANSLOCATION PROTEIN 1/PARACASPASE"/>
    <property type="match status" value="1"/>
</dbReference>